<dbReference type="GeneID" id="108628021"/>
<accession>A0AAJ7J5F5</accession>
<feature type="transmembrane region" description="Helical" evidence="1">
    <location>
        <begin position="6"/>
        <end position="23"/>
    </location>
</feature>
<sequence length="137" mass="13439">MVLVVARPQCVVASAGVGIVVGCARDRTSKEMVSPDRSNKSDLVANAAAVSAVSAYPNVIDVVAVAFAFAAAAAAVTSVVVVVTASAAVTIAAVTTTVNAAVTVTANPATANTAVFDVASMFVLAANQASSASRQTV</sequence>
<reference evidence="3" key="1">
    <citation type="submission" date="2025-08" db="UniProtKB">
        <authorList>
            <consortium name="RefSeq"/>
        </authorList>
    </citation>
    <scope>IDENTIFICATION</scope>
    <source>
        <tissue evidence="3">Whole body</tissue>
    </source>
</reference>
<feature type="transmembrane region" description="Helical" evidence="1">
    <location>
        <begin position="43"/>
        <end position="60"/>
    </location>
</feature>
<protein>
    <submittedName>
        <fullName evidence="3">Uncharacterized protein LOC108628021</fullName>
    </submittedName>
</protein>
<name>A0AAJ7J5F5_9HYME</name>
<dbReference type="PROSITE" id="PS51257">
    <property type="entry name" value="PROKAR_LIPOPROTEIN"/>
    <property type="match status" value="1"/>
</dbReference>
<feature type="transmembrane region" description="Helical" evidence="1">
    <location>
        <begin position="66"/>
        <end position="94"/>
    </location>
</feature>
<proteinExistence type="predicted"/>
<dbReference type="AlphaFoldDB" id="A0AAJ7J5F5"/>
<gene>
    <name evidence="3" type="primary">LOC108628021</name>
</gene>
<keyword evidence="1" id="KW-0472">Membrane</keyword>
<evidence type="ECO:0000256" key="1">
    <source>
        <dbReference type="SAM" id="Phobius"/>
    </source>
</evidence>
<keyword evidence="1" id="KW-0812">Transmembrane</keyword>
<organism evidence="2 3">
    <name type="scientific">Ceratina calcarata</name>
    <dbReference type="NCBI Taxonomy" id="156304"/>
    <lineage>
        <taxon>Eukaryota</taxon>
        <taxon>Metazoa</taxon>
        <taxon>Ecdysozoa</taxon>
        <taxon>Arthropoda</taxon>
        <taxon>Hexapoda</taxon>
        <taxon>Insecta</taxon>
        <taxon>Pterygota</taxon>
        <taxon>Neoptera</taxon>
        <taxon>Endopterygota</taxon>
        <taxon>Hymenoptera</taxon>
        <taxon>Apocrita</taxon>
        <taxon>Aculeata</taxon>
        <taxon>Apoidea</taxon>
        <taxon>Anthophila</taxon>
        <taxon>Apidae</taxon>
        <taxon>Ceratina</taxon>
        <taxon>Zadontomerus</taxon>
    </lineage>
</organism>
<keyword evidence="1" id="KW-1133">Transmembrane helix</keyword>
<evidence type="ECO:0000313" key="2">
    <source>
        <dbReference type="Proteomes" id="UP000694925"/>
    </source>
</evidence>
<dbReference type="RefSeq" id="XP_017885149.1">
    <property type="nucleotide sequence ID" value="XM_018029660.2"/>
</dbReference>
<dbReference type="KEGG" id="ccal:108628021"/>
<evidence type="ECO:0000313" key="3">
    <source>
        <dbReference type="RefSeq" id="XP_017885149.1"/>
    </source>
</evidence>
<dbReference type="Proteomes" id="UP000694925">
    <property type="component" value="Unplaced"/>
</dbReference>
<keyword evidence="2" id="KW-1185">Reference proteome</keyword>